<dbReference type="SUPFAM" id="SSF54909">
    <property type="entry name" value="Dimeric alpha+beta barrel"/>
    <property type="match status" value="1"/>
</dbReference>
<feature type="domain" description="YCII-related" evidence="2">
    <location>
        <begin position="25"/>
        <end position="108"/>
    </location>
</feature>
<evidence type="ECO:0000256" key="1">
    <source>
        <dbReference type="ARBA" id="ARBA00007689"/>
    </source>
</evidence>
<proteinExistence type="inferred from homology"/>
<protein>
    <recommendedName>
        <fullName evidence="2">YCII-related domain-containing protein</fullName>
    </recommendedName>
</protein>
<comment type="caution">
    <text evidence="3">The sequence shown here is derived from an EMBL/GenBank/DDBJ whole genome shotgun (WGS) entry which is preliminary data.</text>
</comment>
<reference evidence="3 4" key="1">
    <citation type="submission" date="2019-02" db="EMBL/GenBank/DDBJ databases">
        <authorList>
            <person name="Goldberg S.R."/>
            <person name="Haltli B.A."/>
            <person name="Correa H."/>
            <person name="Russell K.G."/>
        </authorList>
    </citation>
    <scope>NUCLEOTIDE SEQUENCE [LARGE SCALE GENOMIC DNA]</scope>
    <source>
        <strain evidence="3 4">JCM 16186</strain>
    </source>
</reference>
<organism evidence="3 4">
    <name type="scientific">Fulvivirga kasyanovii</name>
    <dbReference type="NCBI Taxonomy" id="396812"/>
    <lineage>
        <taxon>Bacteria</taxon>
        <taxon>Pseudomonadati</taxon>
        <taxon>Bacteroidota</taxon>
        <taxon>Cytophagia</taxon>
        <taxon>Cytophagales</taxon>
        <taxon>Fulvivirgaceae</taxon>
        <taxon>Fulvivirga</taxon>
    </lineage>
</organism>
<accession>A0ABW9RX24</accession>
<evidence type="ECO:0000313" key="4">
    <source>
        <dbReference type="Proteomes" id="UP000798808"/>
    </source>
</evidence>
<dbReference type="InterPro" id="IPR005545">
    <property type="entry name" value="YCII"/>
</dbReference>
<dbReference type="Gene3D" id="3.30.70.1060">
    <property type="entry name" value="Dimeric alpha+beta barrel"/>
    <property type="match status" value="1"/>
</dbReference>
<dbReference type="RefSeq" id="WP_155176673.1">
    <property type="nucleotide sequence ID" value="NZ_BAAAFL010000012.1"/>
</dbReference>
<sequence length="217" mass="24556">MNRLILLLILACFTLTSYAQEKKYMFVFLNSNPDKEVLSEQAVDSLQKGHMANIQRLAAEDKLLVAGPFEGGGGIFILNTNDITEAREWIYTDPAIKANRYKIEILPWTPRSGGVCKVNEDVKMVFYTFIRYQTHITKFNVQQAPEWFLKHDQYLNNITKTGNVISEGVFDNDDGSILIMKGEVEPEVIMSDPAVKNGILQPEIKTIWVGQGSFCES</sequence>
<evidence type="ECO:0000259" key="2">
    <source>
        <dbReference type="Pfam" id="PF03795"/>
    </source>
</evidence>
<dbReference type="PANTHER" id="PTHR37828">
    <property type="entry name" value="GSR2449 PROTEIN"/>
    <property type="match status" value="1"/>
</dbReference>
<dbReference type="Proteomes" id="UP000798808">
    <property type="component" value="Unassembled WGS sequence"/>
</dbReference>
<dbReference type="EMBL" id="SMLW01000672">
    <property type="protein sequence ID" value="MTI28799.1"/>
    <property type="molecule type" value="Genomic_DNA"/>
</dbReference>
<comment type="similarity">
    <text evidence="1">Belongs to the YciI family.</text>
</comment>
<name>A0ABW9RX24_9BACT</name>
<evidence type="ECO:0000313" key="3">
    <source>
        <dbReference type="EMBL" id="MTI28799.1"/>
    </source>
</evidence>
<dbReference type="PANTHER" id="PTHR37828:SF1">
    <property type="entry name" value="YCII-RELATED DOMAIN-CONTAINING PROTEIN"/>
    <property type="match status" value="1"/>
</dbReference>
<gene>
    <name evidence="3" type="ORF">E1163_27820</name>
</gene>
<keyword evidence="4" id="KW-1185">Reference proteome</keyword>
<dbReference type="InterPro" id="IPR011008">
    <property type="entry name" value="Dimeric_a/b-barrel"/>
</dbReference>
<dbReference type="Pfam" id="PF03795">
    <property type="entry name" value="YCII"/>
    <property type="match status" value="1"/>
</dbReference>